<dbReference type="GO" id="GO:0006508">
    <property type="term" value="P:proteolysis"/>
    <property type="evidence" value="ECO:0007669"/>
    <property type="project" value="UniProtKB-KW"/>
</dbReference>
<feature type="compositionally biased region" description="Basic and acidic residues" evidence="12">
    <location>
        <begin position="261"/>
        <end position="274"/>
    </location>
</feature>
<comment type="pathway">
    <text evidence="2">Cell wall biogenesis; cell wall polysaccharide biosynthesis.</text>
</comment>
<proteinExistence type="inferred from homology"/>
<dbReference type="GO" id="GO:0008237">
    <property type="term" value="F:metallopeptidase activity"/>
    <property type="evidence" value="ECO:0007669"/>
    <property type="project" value="UniProtKB-KW"/>
</dbReference>
<dbReference type="GO" id="GO:0071555">
    <property type="term" value="P:cell wall organization"/>
    <property type="evidence" value="ECO:0007669"/>
    <property type="project" value="UniProtKB-KW"/>
</dbReference>
<feature type="domain" description="Peptidase M15A C-terminal" evidence="13">
    <location>
        <begin position="343"/>
        <end position="441"/>
    </location>
</feature>
<evidence type="ECO:0000256" key="10">
    <source>
        <dbReference type="ARBA" id="ARBA00093448"/>
    </source>
</evidence>
<dbReference type="EMBL" id="LXYT01000003">
    <property type="protein sequence ID" value="OLY42775.1"/>
    <property type="molecule type" value="Genomic_DNA"/>
</dbReference>
<dbReference type="PANTHER" id="PTHR37425">
    <property type="match status" value="1"/>
</dbReference>
<dbReference type="GO" id="GO:0046872">
    <property type="term" value="F:metal ion binding"/>
    <property type="evidence" value="ECO:0007669"/>
    <property type="project" value="UniProtKB-KW"/>
</dbReference>
<feature type="compositionally biased region" description="Low complexity" evidence="12">
    <location>
        <begin position="133"/>
        <end position="149"/>
    </location>
</feature>
<dbReference type="Pfam" id="PF08291">
    <property type="entry name" value="Peptidase_M15_3"/>
    <property type="match status" value="1"/>
</dbReference>
<dbReference type="InterPro" id="IPR013230">
    <property type="entry name" value="Peptidase_M15A_C"/>
</dbReference>
<evidence type="ECO:0000256" key="6">
    <source>
        <dbReference type="ARBA" id="ARBA00022801"/>
    </source>
</evidence>
<dbReference type="AlphaFoldDB" id="A0A1R0F737"/>
<dbReference type="SUPFAM" id="SSF55166">
    <property type="entry name" value="Hedgehog/DD-peptidase"/>
    <property type="match status" value="1"/>
</dbReference>
<evidence type="ECO:0000256" key="9">
    <source>
        <dbReference type="ARBA" id="ARBA00023316"/>
    </source>
</evidence>
<comment type="similarity">
    <text evidence="10">Belongs to the peptidase M15 family.</text>
</comment>
<sequence>MLTCSHIFRKMKKQHRLVGSHLFRSGLLLSLIVAFTACTSSNGGLGTLEKPTNSAEMQAPDGNPLPENVGGGGANSTDPNSINPNQQTSNIPLPSAHSGDRPNKVPLPTPLPLQEKQQANAQQLAASGNKQVAFQAASQSEANAQSPEAPQATTTEEQKPKKTALFSFGRKKEQLAQPVNAPRSNDIAPAQTVSTDNSTPSSATSTVAPLQNTIATPPKPTSDKNSQANTEAHKDLTDPPAPAPEHDATSQKKGGLMRLFGHSDDKKGNRPVDNETKTALVPLPKKDPHEYNDVLPGVRPNGGIVIKHRTSLYDDTDIDANEIDSPSLYTLASVSMYGRSLPNGLKVARKDVEVSCLRPQLVAILKTIERRFNKPVIITSGYRSPAYNQKVNGAKRSMHMSCAAADIQVPDTNKWDVAKFVRALPNRGGVGTYCHQSIHVDVGPKRDWNWSCSAKN</sequence>
<keyword evidence="3" id="KW-0645">Protease</keyword>
<evidence type="ECO:0000313" key="15">
    <source>
        <dbReference type="Proteomes" id="UP000187344"/>
    </source>
</evidence>
<evidence type="ECO:0000256" key="12">
    <source>
        <dbReference type="SAM" id="MobiDB-lite"/>
    </source>
</evidence>
<feature type="region of interest" description="Disordered" evidence="12">
    <location>
        <begin position="43"/>
        <end position="274"/>
    </location>
</feature>
<comment type="caution">
    <text evidence="14">The sequence shown here is derived from an EMBL/GenBank/DDBJ whole genome shotgun (WGS) entry which is preliminary data.</text>
</comment>
<dbReference type="Gene3D" id="3.30.1380.10">
    <property type="match status" value="1"/>
</dbReference>
<keyword evidence="4" id="KW-0479">Metal-binding</keyword>
<comment type="cofactor">
    <cofactor evidence="1">
        <name>Zn(2+)</name>
        <dbReference type="ChEBI" id="CHEBI:29105"/>
    </cofactor>
</comment>
<keyword evidence="8" id="KW-0482">Metalloprotease</keyword>
<reference evidence="14 15" key="1">
    <citation type="submission" date="2016-12" db="EMBL/GenBank/DDBJ databases">
        <title>Comparative genomics of Bartonella apis.</title>
        <authorList>
            <person name="Engel P."/>
        </authorList>
    </citation>
    <scope>NUCLEOTIDE SEQUENCE [LARGE SCALE GENOMIC DNA]</scope>
    <source>
        <strain evidence="14 15">PEB0149</strain>
    </source>
</reference>
<name>A0A1R0F737_9HYPH</name>
<feature type="compositionally biased region" description="Polar residues" evidence="12">
    <location>
        <begin position="75"/>
        <end position="92"/>
    </location>
</feature>
<gene>
    <name evidence="14" type="ORF">PEB0149_001850</name>
</gene>
<keyword evidence="5" id="KW-0732">Signal</keyword>
<evidence type="ECO:0000256" key="5">
    <source>
        <dbReference type="ARBA" id="ARBA00022729"/>
    </source>
</evidence>
<evidence type="ECO:0000313" key="14">
    <source>
        <dbReference type="EMBL" id="OLY42775.1"/>
    </source>
</evidence>
<keyword evidence="15" id="KW-1185">Reference proteome</keyword>
<evidence type="ECO:0000256" key="7">
    <source>
        <dbReference type="ARBA" id="ARBA00022833"/>
    </source>
</evidence>
<feature type="compositionally biased region" description="Polar residues" evidence="12">
    <location>
        <begin position="115"/>
        <end position="132"/>
    </location>
</feature>
<evidence type="ECO:0000256" key="2">
    <source>
        <dbReference type="ARBA" id="ARBA00004776"/>
    </source>
</evidence>
<dbReference type="InterPro" id="IPR010275">
    <property type="entry name" value="MepK"/>
</dbReference>
<evidence type="ECO:0000256" key="3">
    <source>
        <dbReference type="ARBA" id="ARBA00022670"/>
    </source>
</evidence>
<keyword evidence="7" id="KW-0862">Zinc</keyword>
<organism evidence="14 15">
    <name type="scientific">Bartonella apis</name>
    <dbReference type="NCBI Taxonomy" id="1686310"/>
    <lineage>
        <taxon>Bacteria</taxon>
        <taxon>Pseudomonadati</taxon>
        <taxon>Pseudomonadota</taxon>
        <taxon>Alphaproteobacteria</taxon>
        <taxon>Hyphomicrobiales</taxon>
        <taxon>Bartonellaceae</taxon>
        <taxon>Bartonella</taxon>
    </lineage>
</organism>
<evidence type="ECO:0000256" key="1">
    <source>
        <dbReference type="ARBA" id="ARBA00001947"/>
    </source>
</evidence>
<evidence type="ECO:0000256" key="11">
    <source>
        <dbReference type="ARBA" id="ARBA00093666"/>
    </source>
</evidence>
<dbReference type="InterPro" id="IPR009045">
    <property type="entry name" value="Zn_M74/Hedgehog-like"/>
</dbReference>
<accession>A0A1R0F737</accession>
<feature type="compositionally biased region" description="Low complexity" evidence="12">
    <location>
        <begin position="198"/>
        <end position="209"/>
    </location>
</feature>
<keyword evidence="6" id="KW-0378">Hydrolase</keyword>
<evidence type="ECO:0000256" key="8">
    <source>
        <dbReference type="ARBA" id="ARBA00023049"/>
    </source>
</evidence>
<protein>
    <recommendedName>
        <fullName evidence="11">Murein endopeptidase K</fullName>
    </recommendedName>
</protein>
<evidence type="ECO:0000256" key="4">
    <source>
        <dbReference type="ARBA" id="ARBA00022723"/>
    </source>
</evidence>
<dbReference type="PANTHER" id="PTHR37425:SF1">
    <property type="entry name" value="OUTER MEMBRANE PROTEIN"/>
    <property type="match status" value="1"/>
</dbReference>
<dbReference type="Proteomes" id="UP000187344">
    <property type="component" value="Unassembled WGS sequence"/>
</dbReference>
<evidence type="ECO:0000259" key="13">
    <source>
        <dbReference type="Pfam" id="PF08291"/>
    </source>
</evidence>
<keyword evidence="9" id="KW-0961">Cell wall biogenesis/degradation</keyword>